<sequence>MAAFPKGTSNGANGSGDGVVNEEWMSPVFHPDDERSEFRVVLIHPKKALNLCGAGRLACVLGTVEINGYKFVGRDFDANQMVPFCVPYRTIGSTQCVAEKISFEEVNKEMLTKRFGSLKVNVSAILTYIVSQHYWGILVIGPPPPMYSPIETVLGSEFLRQPPMTTVKSYRSITPTSFQLQFGDALFTLERKVVVQRVDQAIENEYEKRKRTVIMAVGRKDTGKSTFNRYMVNRMLNHINDRSAGKKVNVYFIDLDVGQSEFNPPGLVGVHKINGPVLSTALFSQVPTLTSAFFYGSNTPEVDTKHYKHIVQVAMEEFYRVSQADDHSIAIVNNIGWVDYTGEEIMQHVISTVKPHHLVSFQDRRATFNVKAIDPSLQIRKHLVAGYVHPANPNRFSPSTLRDYSLAAYLTHSFQRNQGVIVDSFNRCTVRVVPFNDIQLFFHPESLVDDRFIFNTLNTATVALCSVQVPANGGFNTDLIRGRGDLPKKLVPVPNAQGQNPALRCYGYAFIRAISLEERCFYVITPVAADVLKNVTVMALGHEIGTPKYIFQAQSTAGGPYLMSTGGNVDREFNQLSMPIKIVSCSKRR</sequence>
<dbReference type="InterPro" id="IPR045116">
    <property type="entry name" value="Clp1/Grc3"/>
</dbReference>
<dbReference type="InterPro" id="IPR032319">
    <property type="entry name" value="CLP1_P"/>
</dbReference>
<evidence type="ECO:0000256" key="5">
    <source>
        <dbReference type="ARBA" id="ARBA00022840"/>
    </source>
</evidence>
<dbReference type="GO" id="GO:0000448">
    <property type="term" value="P:cleavage in ITS2 between 5.8S rRNA and LSU-rRNA of tricistronic rRNA transcript (SSU-rRNA, 5.8S rRNA, LSU-rRNA)"/>
    <property type="evidence" value="ECO:0007669"/>
    <property type="project" value="TreeGrafter"/>
</dbReference>
<keyword evidence="7" id="KW-1185">Reference proteome</keyword>
<evidence type="ECO:0000256" key="1">
    <source>
        <dbReference type="ARBA" id="ARBA00011003"/>
    </source>
</evidence>
<evidence type="ECO:0000313" key="8">
    <source>
        <dbReference type="WBParaSite" id="Pan_g23031.t1"/>
    </source>
</evidence>
<keyword evidence="2" id="KW-0808">Transferase</keyword>
<dbReference type="Gene3D" id="3.40.50.300">
    <property type="entry name" value="P-loop containing nucleotide triphosphate hydrolases"/>
    <property type="match status" value="1"/>
</dbReference>
<feature type="domain" description="Clp1 P-loop" evidence="6">
    <location>
        <begin position="218"/>
        <end position="410"/>
    </location>
</feature>
<protein>
    <submittedName>
        <fullName evidence="8">CLP1_P domain-containing protein</fullName>
    </submittedName>
</protein>
<dbReference type="Pfam" id="PF16575">
    <property type="entry name" value="CLP1_P"/>
    <property type="match status" value="1"/>
</dbReference>
<comment type="similarity">
    <text evidence="1">Belongs to the Clp1 family. NOL9/GRC3 subfamily.</text>
</comment>
<reference evidence="7" key="1">
    <citation type="journal article" date="2013" name="Genetics">
        <title>The draft genome and transcriptome of Panagrellus redivivus are shaped by the harsh demands of a free-living lifestyle.</title>
        <authorList>
            <person name="Srinivasan J."/>
            <person name="Dillman A.R."/>
            <person name="Macchietto M.G."/>
            <person name="Heikkinen L."/>
            <person name="Lakso M."/>
            <person name="Fracchia K.M."/>
            <person name="Antoshechkin I."/>
            <person name="Mortazavi A."/>
            <person name="Wong G."/>
            <person name="Sternberg P.W."/>
        </authorList>
    </citation>
    <scope>NUCLEOTIDE SEQUENCE [LARGE SCALE GENOMIC DNA]</scope>
    <source>
        <strain evidence="7">MT8872</strain>
    </source>
</reference>
<evidence type="ECO:0000256" key="3">
    <source>
        <dbReference type="ARBA" id="ARBA00022741"/>
    </source>
</evidence>
<evidence type="ECO:0000256" key="4">
    <source>
        <dbReference type="ARBA" id="ARBA00022777"/>
    </source>
</evidence>
<dbReference type="AlphaFoldDB" id="A0A7E4VQR6"/>
<dbReference type="GO" id="GO:0051731">
    <property type="term" value="F:polynucleotide 5'-hydroxyl-kinase activity"/>
    <property type="evidence" value="ECO:0007669"/>
    <property type="project" value="InterPro"/>
</dbReference>
<evidence type="ECO:0000313" key="7">
    <source>
        <dbReference type="Proteomes" id="UP000492821"/>
    </source>
</evidence>
<dbReference type="PANTHER" id="PTHR12755">
    <property type="entry name" value="CLEAVAGE/POLYADENYLATION FACTOR IA SUBUNIT CLP1P"/>
    <property type="match status" value="1"/>
</dbReference>
<keyword evidence="4" id="KW-0418">Kinase</keyword>
<accession>A0A7E4VQR6</accession>
<keyword evidence="3" id="KW-0547">Nucleotide-binding</keyword>
<dbReference type="GO" id="GO:0005634">
    <property type="term" value="C:nucleus"/>
    <property type="evidence" value="ECO:0007669"/>
    <property type="project" value="TreeGrafter"/>
</dbReference>
<evidence type="ECO:0000259" key="6">
    <source>
        <dbReference type="Pfam" id="PF16575"/>
    </source>
</evidence>
<dbReference type="PANTHER" id="PTHR12755:SF3">
    <property type="entry name" value="POLYNUCLEOTIDE 5'-HYDROXYL-KINASE NOL9"/>
    <property type="match status" value="1"/>
</dbReference>
<keyword evidence="5" id="KW-0067">ATP-binding</keyword>
<organism evidence="7 8">
    <name type="scientific">Panagrellus redivivus</name>
    <name type="common">Microworm</name>
    <dbReference type="NCBI Taxonomy" id="6233"/>
    <lineage>
        <taxon>Eukaryota</taxon>
        <taxon>Metazoa</taxon>
        <taxon>Ecdysozoa</taxon>
        <taxon>Nematoda</taxon>
        <taxon>Chromadorea</taxon>
        <taxon>Rhabditida</taxon>
        <taxon>Tylenchina</taxon>
        <taxon>Panagrolaimomorpha</taxon>
        <taxon>Panagrolaimoidea</taxon>
        <taxon>Panagrolaimidae</taxon>
        <taxon>Panagrellus</taxon>
    </lineage>
</organism>
<dbReference type="GO" id="GO:0005524">
    <property type="term" value="F:ATP binding"/>
    <property type="evidence" value="ECO:0007669"/>
    <property type="project" value="UniProtKB-KW"/>
</dbReference>
<reference evidence="8" key="2">
    <citation type="submission" date="2020-10" db="UniProtKB">
        <authorList>
            <consortium name="WormBaseParasite"/>
        </authorList>
    </citation>
    <scope>IDENTIFICATION</scope>
</reference>
<dbReference type="WBParaSite" id="Pan_g23031.t1">
    <property type="protein sequence ID" value="Pan_g23031.t1"/>
    <property type="gene ID" value="Pan_g23031"/>
</dbReference>
<dbReference type="InterPro" id="IPR027417">
    <property type="entry name" value="P-loop_NTPase"/>
</dbReference>
<name>A0A7E4VQR6_PANRE</name>
<evidence type="ECO:0000256" key="2">
    <source>
        <dbReference type="ARBA" id="ARBA00022679"/>
    </source>
</evidence>
<dbReference type="Proteomes" id="UP000492821">
    <property type="component" value="Unassembled WGS sequence"/>
</dbReference>
<proteinExistence type="inferred from homology"/>